<evidence type="ECO:0000256" key="1">
    <source>
        <dbReference type="ARBA" id="ARBA00004141"/>
    </source>
</evidence>
<evidence type="ECO:0000256" key="7">
    <source>
        <dbReference type="SAM" id="MobiDB-lite"/>
    </source>
</evidence>
<keyword evidence="3 8" id="KW-0812">Transmembrane</keyword>
<keyword evidence="2" id="KW-0813">Transport</keyword>
<evidence type="ECO:0000256" key="8">
    <source>
        <dbReference type="SAM" id="Phobius"/>
    </source>
</evidence>
<keyword evidence="11" id="KW-1185">Reference proteome</keyword>
<comment type="subcellular location">
    <subcellularLocation>
        <location evidence="1">Membrane</location>
        <topology evidence="1">Multi-pass membrane protein</topology>
    </subcellularLocation>
</comment>
<proteinExistence type="predicted"/>
<evidence type="ECO:0000256" key="6">
    <source>
        <dbReference type="ARBA" id="ARBA00023180"/>
    </source>
</evidence>
<gene>
    <name evidence="10" type="ORF">PG997_014107</name>
</gene>
<keyword evidence="4 8" id="KW-1133">Transmembrane helix</keyword>
<evidence type="ECO:0000313" key="11">
    <source>
        <dbReference type="Proteomes" id="UP001433268"/>
    </source>
</evidence>
<dbReference type="Proteomes" id="UP001433268">
    <property type="component" value="Unassembled WGS sequence"/>
</dbReference>
<comment type="caution">
    <text evidence="10">The sequence shown here is derived from an EMBL/GenBank/DDBJ whole genome shotgun (WGS) entry which is preliminary data.</text>
</comment>
<feature type="transmembrane region" description="Helical" evidence="8">
    <location>
        <begin position="119"/>
        <end position="144"/>
    </location>
</feature>
<keyword evidence="5 8" id="KW-0472">Membrane</keyword>
<name>A0ABR1V841_9PEZI</name>
<dbReference type="Pfam" id="PF07690">
    <property type="entry name" value="MFS_1"/>
    <property type="match status" value="1"/>
</dbReference>
<dbReference type="SUPFAM" id="SSF103473">
    <property type="entry name" value="MFS general substrate transporter"/>
    <property type="match status" value="1"/>
</dbReference>
<reference evidence="10 11" key="1">
    <citation type="submission" date="2023-01" db="EMBL/GenBank/DDBJ databases">
        <title>Analysis of 21 Apiospora genomes using comparative genomics revels a genus with tremendous synthesis potential of carbohydrate active enzymes and secondary metabolites.</title>
        <authorList>
            <person name="Sorensen T."/>
        </authorList>
    </citation>
    <scope>NUCLEOTIDE SEQUENCE [LARGE SCALE GENOMIC DNA]</scope>
    <source>
        <strain evidence="10 11">CBS 114990</strain>
    </source>
</reference>
<feature type="domain" description="Major facilitator superfamily (MFS) profile" evidence="9">
    <location>
        <begin position="53"/>
        <end position="160"/>
    </location>
</feature>
<evidence type="ECO:0000256" key="2">
    <source>
        <dbReference type="ARBA" id="ARBA00022448"/>
    </source>
</evidence>
<feature type="transmembrane region" description="Helical" evidence="8">
    <location>
        <begin position="50"/>
        <end position="75"/>
    </location>
</feature>
<dbReference type="RefSeq" id="XP_066664113.1">
    <property type="nucleotide sequence ID" value="XM_066818421.1"/>
</dbReference>
<dbReference type="PANTHER" id="PTHR23501:SF187">
    <property type="entry name" value="MAJOR FACILITATOR SUPERFAMILY (MFS) PROFILE DOMAIN-CONTAINING PROTEIN"/>
    <property type="match status" value="1"/>
</dbReference>
<dbReference type="GeneID" id="92051481"/>
<evidence type="ECO:0000256" key="5">
    <source>
        <dbReference type="ARBA" id="ARBA00023136"/>
    </source>
</evidence>
<evidence type="ECO:0000256" key="3">
    <source>
        <dbReference type="ARBA" id="ARBA00022692"/>
    </source>
</evidence>
<dbReference type="InterPro" id="IPR020846">
    <property type="entry name" value="MFS_dom"/>
</dbReference>
<dbReference type="InterPro" id="IPR011701">
    <property type="entry name" value="MFS"/>
</dbReference>
<dbReference type="PROSITE" id="PS50850">
    <property type="entry name" value="MFS"/>
    <property type="match status" value="1"/>
</dbReference>
<sequence length="160" mass="16699">MSQQALGQDLGRQRADGGALLSGPQPATIQHPTQPAPPHILQPAAKGWRYWAIFPPLSIATFLVGLDSTVISSALPLITPDLQAGENYVWAINGYLLTSTAFLPLWGQLSQVLGRRWPTMVAIVIFVLGSGISGGATSTAMLIAGRLVQGLGGAGITAMT</sequence>
<dbReference type="InterPro" id="IPR036259">
    <property type="entry name" value="MFS_trans_sf"/>
</dbReference>
<dbReference type="PANTHER" id="PTHR23501">
    <property type="entry name" value="MAJOR FACILITATOR SUPERFAMILY"/>
    <property type="match status" value="1"/>
</dbReference>
<dbReference type="Gene3D" id="1.20.1720.10">
    <property type="entry name" value="Multidrug resistance protein D"/>
    <property type="match status" value="1"/>
</dbReference>
<evidence type="ECO:0000256" key="4">
    <source>
        <dbReference type="ARBA" id="ARBA00022989"/>
    </source>
</evidence>
<accession>A0ABR1V841</accession>
<feature type="transmembrane region" description="Helical" evidence="8">
    <location>
        <begin position="87"/>
        <end position="107"/>
    </location>
</feature>
<dbReference type="EMBL" id="JAQQWN010000009">
    <property type="protein sequence ID" value="KAK8067360.1"/>
    <property type="molecule type" value="Genomic_DNA"/>
</dbReference>
<keyword evidence="6" id="KW-0325">Glycoprotein</keyword>
<evidence type="ECO:0000313" key="10">
    <source>
        <dbReference type="EMBL" id="KAK8067360.1"/>
    </source>
</evidence>
<protein>
    <submittedName>
        <fullName evidence="10">DNA repair protein RAD50</fullName>
    </submittedName>
</protein>
<feature type="region of interest" description="Disordered" evidence="7">
    <location>
        <begin position="14"/>
        <end position="36"/>
    </location>
</feature>
<evidence type="ECO:0000259" key="9">
    <source>
        <dbReference type="PROSITE" id="PS50850"/>
    </source>
</evidence>
<organism evidence="10 11">
    <name type="scientific">Apiospora hydei</name>
    <dbReference type="NCBI Taxonomy" id="1337664"/>
    <lineage>
        <taxon>Eukaryota</taxon>
        <taxon>Fungi</taxon>
        <taxon>Dikarya</taxon>
        <taxon>Ascomycota</taxon>
        <taxon>Pezizomycotina</taxon>
        <taxon>Sordariomycetes</taxon>
        <taxon>Xylariomycetidae</taxon>
        <taxon>Amphisphaeriales</taxon>
        <taxon>Apiosporaceae</taxon>
        <taxon>Apiospora</taxon>
    </lineage>
</organism>